<protein>
    <submittedName>
        <fullName evidence="2">Methylenetetrahydrofolate reductase (NADPH)</fullName>
    </submittedName>
</protein>
<evidence type="ECO:0000313" key="2">
    <source>
        <dbReference type="EMBL" id="SNY64258.1"/>
    </source>
</evidence>
<proteinExistence type="predicted"/>
<dbReference type="Gene3D" id="3.20.20.220">
    <property type="match status" value="1"/>
</dbReference>
<dbReference type="GO" id="GO:0016491">
    <property type="term" value="F:oxidoreductase activity"/>
    <property type="evidence" value="ECO:0007669"/>
    <property type="project" value="UniProtKB-KW"/>
</dbReference>
<dbReference type="Proteomes" id="UP000219612">
    <property type="component" value="Unassembled WGS sequence"/>
</dbReference>
<dbReference type="EMBL" id="OBDY01000026">
    <property type="protein sequence ID" value="SNY64258.1"/>
    <property type="molecule type" value="Genomic_DNA"/>
</dbReference>
<organism evidence="2 3">
    <name type="scientific">Paractinoplanes atraurantiacus</name>
    <dbReference type="NCBI Taxonomy" id="1036182"/>
    <lineage>
        <taxon>Bacteria</taxon>
        <taxon>Bacillati</taxon>
        <taxon>Actinomycetota</taxon>
        <taxon>Actinomycetes</taxon>
        <taxon>Micromonosporales</taxon>
        <taxon>Micromonosporaceae</taxon>
        <taxon>Paractinoplanes</taxon>
    </lineage>
</organism>
<dbReference type="GO" id="GO:0035999">
    <property type="term" value="P:tetrahydrofolate interconversion"/>
    <property type="evidence" value="ECO:0007669"/>
    <property type="project" value="UniProtKB-UniPathway"/>
</dbReference>
<evidence type="ECO:0000256" key="1">
    <source>
        <dbReference type="ARBA" id="ARBA00023002"/>
    </source>
</evidence>
<keyword evidence="3" id="KW-1185">Reference proteome</keyword>
<dbReference type="SUPFAM" id="SSF51730">
    <property type="entry name" value="FAD-linked oxidoreductase"/>
    <property type="match status" value="1"/>
</dbReference>
<sequence>MLLDDFSLEMTGKDVGELAGARVALPPGTRINVTFLGHEDLAARLAAAHAVRAAGFIPVPHVSARRLASRQMLEEFLAALRTAGVSDEVFVVSGDPSDPHGPYPDSLSIIESGLLERYGVRRASIAGYPEGHPDIPYDILWEALTGKSAALRKRSLDGDIITQFGFDTDPVLDWIAAVRERGIDSPVRIGVPGPAGVRRLLRYAARFGVATSTSIARKYGLSITNLVGTAGPGEFLRTLATDYHPETHGQVKLHFYTFGGLQATAEWIRDFAF</sequence>
<gene>
    <name evidence="2" type="ORF">SAMN05421748_12680</name>
</gene>
<dbReference type="AlphaFoldDB" id="A0A285JVF6"/>
<keyword evidence="1" id="KW-0560">Oxidoreductase</keyword>
<name>A0A285JVF6_9ACTN</name>
<dbReference type="UniPathway" id="UPA00193"/>
<evidence type="ECO:0000313" key="3">
    <source>
        <dbReference type="Proteomes" id="UP000219612"/>
    </source>
</evidence>
<reference evidence="2 3" key="1">
    <citation type="submission" date="2017-09" db="EMBL/GenBank/DDBJ databases">
        <authorList>
            <person name="Ehlers B."/>
            <person name="Leendertz F.H."/>
        </authorList>
    </citation>
    <scope>NUCLEOTIDE SEQUENCE [LARGE SCALE GENOMIC DNA]</scope>
    <source>
        <strain evidence="2 3">CGMCC 4.6857</strain>
    </source>
</reference>
<dbReference type="RefSeq" id="WP_097327062.1">
    <property type="nucleotide sequence ID" value="NZ_OBDY01000026.1"/>
</dbReference>
<accession>A0A285JVF6</accession>
<dbReference type="InterPro" id="IPR029041">
    <property type="entry name" value="FAD-linked_oxidoreductase-like"/>
</dbReference>